<dbReference type="SFLD" id="SFLDS00029">
    <property type="entry name" value="Radical_SAM"/>
    <property type="match status" value="1"/>
</dbReference>
<dbReference type="OrthoDB" id="9782387at2"/>
<keyword evidence="5" id="KW-0411">Iron-sulfur</keyword>
<proteinExistence type="predicted"/>
<feature type="domain" description="Radical SAM core" evidence="6">
    <location>
        <begin position="87"/>
        <end position="194"/>
    </location>
</feature>
<protein>
    <submittedName>
        <fullName evidence="7">Radical SAM protein</fullName>
    </submittedName>
</protein>
<keyword evidence="2" id="KW-0949">S-adenosyl-L-methionine</keyword>
<evidence type="ECO:0000313" key="7">
    <source>
        <dbReference type="EMBL" id="PZT49166.1"/>
    </source>
</evidence>
<accession>A0A2W6NNW3</accession>
<evidence type="ECO:0000256" key="4">
    <source>
        <dbReference type="ARBA" id="ARBA00023004"/>
    </source>
</evidence>
<dbReference type="Pfam" id="PF04055">
    <property type="entry name" value="Radical_SAM"/>
    <property type="match status" value="1"/>
</dbReference>
<dbReference type="GO" id="GO:0051536">
    <property type="term" value="F:iron-sulfur cluster binding"/>
    <property type="evidence" value="ECO:0007669"/>
    <property type="project" value="UniProtKB-KW"/>
</dbReference>
<dbReference type="SUPFAM" id="SSF102114">
    <property type="entry name" value="Radical SAM enzymes"/>
    <property type="match status" value="1"/>
</dbReference>
<dbReference type="InterPro" id="IPR007197">
    <property type="entry name" value="rSAM"/>
</dbReference>
<dbReference type="SFLD" id="SFLDG01067">
    <property type="entry name" value="SPASM/twitch_domain_containing"/>
    <property type="match status" value="1"/>
</dbReference>
<evidence type="ECO:0000313" key="8">
    <source>
        <dbReference type="Proteomes" id="UP000249746"/>
    </source>
</evidence>
<reference evidence="7 8" key="1">
    <citation type="submission" date="2017-03" db="EMBL/GenBank/DDBJ databases">
        <title>Genomic and clinical evidence uncovers the enterohepatic species Helicobacter valdiviensis as a potential human intestinal pathogen.</title>
        <authorList>
            <person name="Fresia P."/>
            <person name="Jara R."/>
            <person name="Sierra R."/>
            <person name="Ferres I."/>
            <person name="Greif G."/>
            <person name="Iraola G."/>
            <person name="Collado L."/>
        </authorList>
    </citation>
    <scope>NUCLEOTIDE SEQUENCE [LARGE SCALE GENOMIC DNA]</scope>
    <source>
        <strain evidence="7 8">WBE14</strain>
    </source>
</reference>
<evidence type="ECO:0000256" key="1">
    <source>
        <dbReference type="ARBA" id="ARBA00001966"/>
    </source>
</evidence>
<dbReference type="AlphaFoldDB" id="A0A2W6NNW3"/>
<dbReference type="GO" id="GO:0003824">
    <property type="term" value="F:catalytic activity"/>
    <property type="evidence" value="ECO:0007669"/>
    <property type="project" value="InterPro"/>
</dbReference>
<keyword evidence="3" id="KW-0479">Metal-binding</keyword>
<dbReference type="InterPro" id="IPR013785">
    <property type="entry name" value="Aldolase_TIM"/>
</dbReference>
<keyword evidence="8" id="KW-1185">Reference proteome</keyword>
<dbReference type="InterPro" id="IPR050377">
    <property type="entry name" value="Radical_SAM_PqqE_MftC-like"/>
</dbReference>
<dbReference type="PANTHER" id="PTHR11228">
    <property type="entry name" value="RADICAL SAM DOMAIN PROTEIN"/>
    <property type="match status" value="1"/>
</dbReference>
<comment type="cofactor">
    <cofactor evidence="1">
        <name>[4Fe-4S] cluster</name>
        <dbReference type="ChEBI" id="CHEBI:49883"/>
    </cofactor>
</comment>
<evidence type="ECO:0000259" key="6">
    <source>
        <dbReference type="Pfam" id="PF04055"/>
    </source>
</evidence>
<gene>
    <name evidence="7" type="ORF">B6S12_00810</name>
</gene>
<dbReference type="GO" id="GO:0046872">
    <property type="term" value="F:metal ion binding"/>
    <property type="evidence" value="ECO:0007669"/>
    <property type="project" value="UniProtKB-KW"/>
</dbReference>
<dbReference type="InterPro" id="IPR058240">
    <property type="entry name" value="rSAM_sf"/>
</dbReference>
<evidence type="ECO:0000256" key="2">
    <source>
        <dbReference type="ARBA" id="ARBA00022691"/>
    </source>
</evidence>
<dbReference type="EMBL" id="NBIU01000001">
    <property type="protein sequence ID" value="PZT49166.1"/>
    <property type="molecule type" value="Genomic_DNA"/>
</dbReference>
<comment type="caution">
    <text evidence="7">The sequence shown here is derived from an EMBL/GenBank/DDBJ whole genome shotgun (WGS) entry which is preliminary data.</text>
</comment>
<evidence type="ECO:0000256" key="3">
    <source>
        <dbReference type="ARBA" id="ARBA00022723"/>
    </source>
</evidence>
<evidence type="ECO:0000256" key="5">
    <source>
        <dbReference type="ARBA" id="ARBA00023014"/>
    </source>
</evidence>
<dbReference type="Gene3D" id="3.20.20.70">
    <property type="entry name" value="Aldolase class I"/>
    <property type="match status" value="1"/>
</dbReference>
<dbReference type="PANTHER" id="PTHR11228:SF7">
    <property type="entry name" value="PQQA PEPTIDE CYCLASE"/>
    <property type="match status" value="1"/>
</dbReference>
<sequence>MLKLWSFYENHPPPPHNYQKYLENPTFIRRYLKANINKYSRFLRGERNLARIYKLPIAFFAEKFFLENYFKKRILKGKIDIPYLELVLTTKCTMRCVSCMDLMQYFSPNNQYSATFEGIKESIETLLAKIDTISHLRIIGGEPLLFKELPKLVQYLGTKKQILTLNIITNGTIELKEELLLSLKAIKKKIKVSISDYSYSPNLKVPLKHEQIFTSLKKYKIPYQFLKGSKEATWQEPGKIYKRNRTKEENILNFKACGMPCVSLMSTEGIRDNEGKTKENAHVLAKSGAIFVCPVASSLSRLKGLEEFNGDFIDLQEDKSRFFDFYAQDFFKACDYCHDYTKERGVVPVAIQTKEILELKPN</sequence>
<organism evidence="7 8">
    <name type="scientific">Helicobacter valdiviensis</name>
    <dbReference type="NCBI Taxonomy" id="1458358"/>
    <lineage>
        <taxon>Bacteria</taxon>
        <taxon>Pseudomonadati</taxon>
        <taxon>Campylobacterota</taxon>
        <taxon>Epsilonproteobacteria</taxon>
        <taxon>Campylobacterales</taxon>
        <taxon>Helicobacteraceae</taxon>
        <taxon>Helicobacter</taxon>
    </lineage>
</organism>
<keyword evidence="4" id="KW-0408">Iron</keyword>
<name>A0A2W6NNW3_9HELI</name>
<dbReference type="Proteomes" id="UP000249746">
    <property type="component" value="Unassembled WGS sequence"/>
</dbReference>